<evidence type="ECO:0000313" key="2">
    <source>
        <dbReference type="EMBL" id="KXB08127.1"/>
    </source>
</evidence>
<accession>A0ABR5TJD1</accession>
<dbReference type="InterPro" id="IPR003141">
    <property type="entry name" value="Pol/His_phosphatase_N"/>
</dbReference>
<dbReference type="CDD" id="cd07432">
    <property type="entry name" value="PHP_HisPPase"/>
    <property type="match status" value="1"/>
</dbReference>
<dbReference type="PANTHER" id="PTHR36928:SF1">
    <property type="entry name" value="PHOSPHATASE YCDX-RELATED"/>
    <property type="match status" value="1"/>
</dbReference>
<feature type="domain" description="Polymerase/histidinol phosphatase N-terminal" evidence="1">
    <location>
        <begin position="4"/>
        <end position="77"/>
    </location>
</feature>
<dbReference type="SMART" id="SM00481">
    <property type="entry name" value="POLIIIAc"/>
    <property type="match status" value="1"/>
</dbReference>
<evidence type="ECO:0000313" key="3">
    <source>
        <dbReference type="Proteomes" id="UP000070633"/>
    </source>
</evidence>
<proteinExistence type="predicted"/>
<dbReference type="Proteomes" id="UP000070633">
    <property type="component" value="Unassembled WGS sequence"/>
</dbReference>
<dbReference type="Pfam" id="PF02811">
    <property type="entry name" value="PHP"/>
    <property type="match status" value="1"/>
</dbReference>
<protein>
    <recommendedName>
        <fullName evidence="1">Polymerase/histidinol phosphatase N-terminal domain-containing protein</fullName>
    </recommendedName>
</protein>
<dbReference type="InterPro" id="IPR050243">
    <property type="entry name" value="PHP_phosphatase"/>
</dbReference>
<dbReference type="InterPro" id="IPR004013">
    <property type="entry name" value="PHP_dom"/>
</dbReference>
<reference evidence="2 3" key="1">
    <citation type="journal article" date="2016" name="Sci. Rep.">
        <title>Metabolic traits of an uncultured archaeal lineage -MSBL1- from brine pools of the Red Sea.</title>
        <authorList>
            <person name="Mwirichia R."/>
            <person name="Alam I."/>
            <person name="Rashid M."/>
            <person name="Vinu M."/>
            <person name="Ba-Alawi W."/>
            <person name="Anthony Kamau A."/>
            <person name="Kamanda Ngugi D."/>
            <person name="Goker M."/>
            <person name="Klenk H.P."/>
            <person name="Bajic V."/>
            <person name="Stingl U."/>
        </authorList>
    </citation>
    <scope>NUCLEOTIDE SEQUENCE [LARGE SCALE GENOMIC DNA]</scope>
    <source>
        <strain evidence="2">SCGC-AAA382M17</strain>
    </source>
</reference>
<dbReference type="EMBL" id="LHYI01000030">
    <property type="protein sequence ID" value="KXB08127.1"/>
    <property type="molecule type" value="Genomic_DNA"/>
</dbReference>
<evidence type="ECO:0000259" key="1">
    <source>
        <dbReference type="SMART" id="SM00481"/>
    </source>
</evidence>
<organism evidence="2 3">
    <name type="scientific">candidate division MSBL1 archaeon SCGC-AAA382M17</name>
    <dbReference type="NCBI Taxonomy" id="1698284"/>
    <lineage>
        <taxon>Archaea</taxon>
        <taxon>Methanobacteriati</taxon>
        <taxon>Methanobacteriota</taxon>
        <taxon>candidate division MSBL1</taxon>
    </lineage>
</organism>
<name>A0ABR5TJD1_9EURY</name>
<dbReference type="SUPFAM" id="SSF89550">
    <property type="entry name" value="PHP domain-like"/>
    <property type="match status" value="1"/>
</dbReference>
<comment type="caution">
    <text evidence="2">The sequence shown here is derived from an EMBL/GenBank/DDBJ whole genome shotgun (WGS) entry which is preliminary data.</text>
</comment>
<gene>
    <name evidence="2" type="ORF">AKJ55_01425</name>
</gene>
<dbReference type="Gene3D" id="3.20.20.140">
    <property type="entry name" value="Metal-dependent hydrolases"/>
    <property type="match status" value="1"/>
</dbReference>
<keyword evidence="3" id="KW-1185">Reference proteome</keyword>
<dbReference type="PANTHER" id="PTHR36928">
    <property type="entry name" value="PHOSPHATASE YCDX-RELATED"/>
    <property type="match status" value="1"/>
</dbReference>
<sequence length="219" mass="23846">MRRIDLHTHTFLSDGELLPAEIVRRAEDLGHEALGITDHVGPSNIDWTIERTVEAAERLNEDTEIKVIPGVELTHVPLSEISELAERARKKGAKIVVMHGESIVDPVLPGTNIAAMKCEYVDILGHPGMLTLEEAELAEETGTYLEITSRDGHCLTNGRVASLATDTGADLLINTDAHGPEDLITYKEAEAVAWGAGLSKDVLVEVLEENPKSLLEECE</sequence>
<dbReference type="NCBIfam" id="NF004981">
    <property type="entry name" value="PRK06361.1"/>
    <property type="match status" value="1"/>
</dbReference>
<dbReference type="InterPro" id="IPR016195">
    <property type="entry name" value="Pol/histidinol_Pase-like"/>
</dbReference>